<feature type="compositionally biased region" description="Basic and acidic residues" evidence="1">
    <location>
        <begin position="1"/>
        <end position="19"/>
    </location>
</feature>
<protein>
    <submittedName>
        <fullName evidence="2">Uncharacterized protein</fullName>
    </submittedName>
</protein>
<organism evidence="2 3">
    <name type="scientific">Parelaphostrongylus tenuis</name>
    <name type="common">Meningeal worm</name>
    <dbReference type="NCBI Taxonomy" id="148309"/>
    <lineage>
        <taxon>Eukaryota</taxon>
        <taxon>Metazoa</taxon>
        <taxon>Ecdysozoa</taxon>
        <taxon>Nematoda</taxon>
        <taxon>Chromadorea</taxon>
        <taxon>Rhabditida</taxon>
        <taxon>Rhabditina</taxon>
        <taxon>Rhabditomorpha</taxon>
        <taxon>Strongyloidea</taxon>
        <taxon>Metastrongylidae</taxon>
        <taxon>Parelaphostrongylus</taxon>
    </lineage>
</organism>
<name>A0AAD5QL05_PARTN</name>
<gene>
    <name evidence="2" type="ORF">KIN20_013400</name>
</gene>
<evidence type="ECO:0000313" key="2">
    <source>
        <dbReference type="EMBL" id="KAJ1355843.1"/>
    </source>
</evidence>
<dbReference type="AlphaFoldDB" id="A0AAD5QL05"/>
<feature type="compositionally biased region" description="Basic and acidic residues" evidence="1">
    <location>
        <begin position="28"/>
        <end position="51"/>
    </location>
</feature>
<proteinExistence type="predicted"/>
<dbReference type="EMBL" id="JAHQIW010002621">
    <property type="protein sequence ID" value="KAJ1355843.1"/>
    <property type="molecule type" value="Genomic_DNA"/>
</dbReference>
<evidence type="ECO:0000313" key="3">
    <source>
        <dbReference type="Proteomes" id="UP001196413"/>
    </source>
</evidence>
<dbReference type="Proteomes" id="UP001196413">
    <property type="component" value="Unassembled WGS sequence"/>
</dbReference>
<reference evidence="2" key="1">
    <citation type="submission" date="2021-06" db="EMBL/GenBank/DDBJ databases">
        <title>Parelaphostrongylus tenuis whole genome reference sequence.</title>
        <authorList>
            <person name="Garwood T.J."/>
            <person name="Larsen P.A."/>
            <person name="Fountain-Jones N.M."/>
            <person name="Garbe J.R."/>
            <person name="Macchietto M.G."/>
            <person name="Kania S.A."/>
            <person name="Gerhold R.W."/>
            <person name="Richards J.E."/>
            <person name="Wolf T.M."/>
        </authorList>
    </citation>
    <scope>NUCLEOTIDE SEQUENCE</scope>
    <source>
        <strain evidence="2">MNPRO001-30</strain>
        <tissue evidence="2">Meninges</tissue>
    </source>
</reference>
<feature type="region of interest" description="Disordered" evidence="1">
    <location>
        <begin position="1"/>
        <end position="57"/>
    </location>
</feature>
<accession>A0AAD5QL05</accession>
<keyword evidence="3" id="KW-1185">Reference proteome</keyword>
<evidence type="ECO:0000256" key="1">
    <source>
        <dbReference type="SAM" id="MobiDB-lite"/>
    </source>
</evidence>
<sequence>MVDEKKDENKDEEKKEVSKSKVSRQAKGSHEVDNHLSPEMSPFRRSERTTELGHPLQPECLHPVLRVSIVRDVLNALFNKNPK</sequence>
<comment type="caution">
    <text evidence="2">The sequence shown here is derived from an EMBL/GenBank/DDBJ whole genome shotgun (WGS) entry which is preliminary data.</text>
</comment>